<evidence type="ECO:0000256" key="7">
    <source>
        <dbReference type="ARBA" id="ARBA00023136"/>
    </source>
</evidence>
<evidence type="ECO:0000256" key="4">
    <source>
        <dbReference type="ARBA" id="ARBA00022692"/>
    </source>
</evidence>
<feature type="transmembrane region" description="Helical" evidence="8">
    <location>
        <begin position="268"/>
        <end position="288"/>
    </location>
</feature>
<dbReference type="PANTHER" id="PTHR48090">
    <property type="entry name" value="UNDECAPRENYL-PHOSPHATE 4-DEOXY-4-FORMAMIDO-L-ARABINOSE TRANSFERASE-RELATED"/>
    <property type="match status" value="1"/>
</dbReference>
<dbReference type="GO" id="GO:0099621">
    <property type="term" value="F:undecaprenyl-phosphate 4-deoxy-4-formamido-L-arabinose transferase activity"/>
    <property type="evidence" value="ECO:0007669"/>
    <property type="project" value="TreeGrafter"/>
</dbReference>
<evidence type="ECO:0000256" key="2">
    <source>
        <dbReference type="ARBA" id="ARBA00022676"/>
    </source>
</evidence>
<keyword evidence="6 8" id="KW-1133">Transmembrane helix</keyword>
<dbReference type="AlphaFoldDB" id="A0AA49IXY6"/>
<dbReference type="SUPFAM" id="SSF53448">
    <property type="entry name" value="Nucleotide-diphospho-sugar transferases"/>
    <property type="match status" value="1"/>
</dbReference>
<keyword evidence="5" id="KW-0448">Lipopolysaccharide biosynthesis</keyword>
<dbReference type="EMBL" id="CP107246">
    <property type="protein sequence ID" value="WIM05503.1"/>
    <property type="molecule type" value="Genomic_DNA"/>
</dbReference>
<protein>
    <submittedName>
        <fullName evidence="10">Glycosyltransferase family 2 protein</fullName>
    </submittedName>
</protein>
<dbReference type="GO" id="GO:0005886">
    <property type="term" value="C:plasma membrane"/>
    <property type="evidence" value="ECO:0007669"/>
    <property type="project" value="TreeGrafter"/>
</dbReference>
<proteinExistence type="predicted"/>
<feature type="domain" description="Glycosyltransferase 2-like" evidence="9">
    <location>
        <begin position="5"/>
        <end position="167"/>
    </location>
</feature>
<name>A0AA49IXY6_9PROT</name>
<accession>A0AA49IXY6</accession>
<evidence type="ECO:0000259" key="9">
    <source>
        <dbReference type="Pfam" id="PF00535"/>
    </source>
</evidence>
<evidence type="ECO:0000256" key="3">
    <source>
        <dbReference type="ARBA" id="ARBA00022679"/>
    </source>
</evidence>
<evidence type="ECO:0000313" key="10">
    <source>
        <dbReference type="EMBL" id="WIM05503.1"/>
    </source>
</evidence>
<evidence type="ECO:0000256" key="6">
    <source>
        <dbReference type="ARBA" id="ARBA00022989"/>
    </source>
</evidence>
<dbReference type="Pfam" id="PF00535">
    <property type="entry name" value="Glycos_transf_2"/>
    <property type="match status" value="1"/>
</dbReference>
<dbReference type="InterPro" id="IPR050256">
    <property type="entry name" value="Glycosyltransferase_2"/>
</dbReference>
<dbReference type="Gene3D" id="3.90.550.10">
    <property type="entry name" value="Spore Coat Polysaccharide Biosynthesis Protein SpsA, Chain A"/>
    <property type="match status" value="1"/>
</dbReference>
<evidence type="ECO:0000256" key="8">
    <source>
        <dbReference type="SAM" id="Phobius"/>
    </source>
</evidence>
<keyword evidence="4 8" id="KW-0812">Transmembrane</keyword>
<gene>
    <name evidence="10" type="ORF">OHM77_12595</name>
</gene>
<evidence type="ECO:0000256" key="5">
    <source>
        <dbReference type="ARBA" id="ARBA00022985"/>
    </source>
</evidence>
<dbReference type="Proteomes" id="UP001234916">
    <property type="component" value="Chromosome"/>
</dbReference>
<dbReference type="InterPro" id="IPR029044">
    <property type="entry name" value="Nucleotide-diphossugar_trans"/>
</dbReference>
<feature type="transmembrane region" description="Helical" evidence="8">
    <location>
        <begin position="234"/>
        <end position="256"/>
    </location>
</feature>
<reference evidence="10" key="1">
    <citation type="journal article" date="2023" name="Nat. Microbiol.">
        <title>Enrichment and characterization of a nitric oxide-reducing microbial community in a continuous bioreactor.</title>
        <authorList>
            <person name="Garrido-Amador P."/>
            <person name="Stortenbeker N."/>
            <person name="Wessels H.J.C.T."/>
            <person name="Speth D.R."/>
            <person name="Garcia-Heredia I."/>
            <person name="Kartal B."/>
        </authorList>
    </citation>
    <scope>NUCLEOTIDE SEQUENCE</scope>
    <source>
        <strain evidence="10">MAG1</strain>
    </source>
</reference>
<keyword evidence="2" id="KW-0328">Glycosyltransferase</keyword>
<sequence length="316" mass="34500">MTKISVVIPVFNEIDNVDDLVSRLGEALSSLDFEAILVDDGSSDGTGVRLAELATTREWLKPIYLARNYGQSTAMQAGFDAAQGEVIVTLDGDLQNDPADIPRLLEMLENDPGVDILSGWRKNRQDATLKRKLPSRIANGLISKVTGVELHDYGCSLKVYRREALANVRLYGELHRFVPALAHQFGARVKEVVVSHHARRRGTSKYGIDRTLRVILDLLLVQFMLRYVQRPIQFFGGAGAVLLAGGGGILAYLLAVKLGGADIGGRPLLLGGAMLALMGVQLVGMGLLGEILVRIYHEPHGRSQYLTRDTPRPPAK</sequence>
<dbReference type="GO" id="GO:0009103">
    <property type="term" value="P:lipopolysaccharide biosynthetic process"/>
    <property type="evidence" value="ECO:0007669"/>
    <property type="project" value="UniProtKB-KW"/>
</dbReference>
<keyword evidence="7 8" id="KW-0472">Membrane</keyword>
<dbReference type="PANTHER" id="PTHR48090:SF3">
    <property type="entry name" value="UNDECAPRENYL-PHOSPHATE 4-DEOXY-4-FORMAMIDO-L-ARABINOSE TRANSFERASE"/>
    <property type="match status" value="1"/>
</dbReference>
<keyword evidence="3" id="KW-0808">Transferase</keyword>
<keyword evidence="1" id="KW-1003">Cell membrane</keyword>
<organism evidence="10">
    <name type="scientific">Candidatus Nitricoxidivorans perseverans</name>
    <dbReference type="NCBI Taxonomy" id="2975601"/>
    <lineage>
        <taxon>Bacteria</taxon>
        <taxon>Pseudomonadati</taxon>
        <taxon>Pseudomonadota</taxon>
        <taxon>Betaproteobacteria</taxon>
        <taxon>Nitrosomonadales</taxon>
        <taxon>Sterolibacteriaceae</taxon>
        <taxon>Candidatus Nitricoxidivorans</taxon>
    </lineage>
</organism>
<dbReference type="InterPro" id="IPR001173">
    <property type="entry name" value="Glyco_trans_2-like"/>
</dbReference>
<dbReference type="KEGG" id="npv:OHM77_12595"/>
<dbReference type="CDD" id="cd04187">
    <property type="entry name" value="DPM1_like_bac"/>
    <property type="match status" value="1"/>
</dbReference>
<evidence type="ECO:0000256" key="1">
    <source>
        <dbReference type="ARBA" id="ARBA00022475"/>
    </source>
</evidence>